<protein>
    <submittedName>
        <fullName evidence="1">DUF1850 domain-containing protein</fullName>
    </submittedName>
</protein>
<dbReference type="EMBL" id="JBHUEO010000005">
    <property type="protein sequence ID" value="MFD1705666.1"/>
    <property type="molecule type" value="Genomic_DNA"/>
</dbReference>
<gene>
    <name evidence="1" type="ORF">ACFSCZ_02740</name>
</gene>
<dbReference type="InterPro" id="IPR015001">
    <property type="entry name" value="DUF1850"/>
</dbReference>
<organism evidence="1 2">
    <name type="scientific">Siminovitchia sediminis</name>
    <dbReference type="NCBI Taxonomy" id="1274353"/>
    <lineage>
        <taxon>Bacteria</taxon>
        <taxon>Bacillati</taxon>
        <taxon>Bacillota</taxon>
        <taxon>Bacilli</taxon>
        <taxon>Bacillales</taxon>
        <taxon>Bacillaceae</taxon>
        <taxon>Siminovitchia</taxon>
    </lineage>
</organism>
<reference evidence="2" key="1">
    <citation type="journal article" date="2019" name="Int. J. Syst. Evol. Microbiol.">
        <title>The Global Catalogue of Microorganisms (GCM) 10K type strain sequencing project: providing services to taxonomists for standard genome sequencing and annotation.</title>
        <authorList>
            <consortium name="The Broad Institute Genomics Platform"/>
            <consortium name="The Broad Institute Genome Sequencing Center for Infectious Disease"/>
            <person name="Wu L."/>
            <person name="Ma J."/>
        </authorList>
    </citation>
    <scope>NUCLEOTIDE SEQUENCE [LARGE SCALE GENOMIC DNA]</scope>
    <source>
        <strain evidence="2">CGMCC 1.12295</strain>
    </source>
</reference>
<proteinExistence type="predicted"/>
<comment type="caution">
    <text evidence="1">The sequence shown here is derived from an EMBL/GenBank/DDBJ whole genome shotgun (WGS) entry which is preliminary data.</text>
</comment>
<name>A0ABW4KER5_9BACI</name>
<keyword evidence="2" id="KW-1185">Reference proteome</keyword>
<accession>A0ABW4KER5</accession>
<evidence type="ECO:0000313" key="2">
    <source>
        <dbReference type="Proteomes" id="UP001597301"/>
    </source>
</evidence>
<dbReference type="Pfam" id="PF08905">
    <property type="entry name" value="DUF1850"/>
    <property type="match status" value="1"/>
</dbReference>
<sequence length="173" mass="19588">MKPVQWIICSVLAIILLGVLSAIPITDAVTIVSIKEEKMLAYFPVETEGSRFDIVYTHSIHLTEVRDSYVILNDGTIRQTGLEFEDTGVGMPANAEEGETFKLKDGKYYIDNMKRDFSWIDLSTGQVRANHRLVVRGKVIPFSTFAEPGSLVRIKKEKISLWRQWEGVKIVGR</sequence>
<dbReference type="Proteomes" id="UP001597301">
    <property type="component" value="Unassembled WGS sequence"/>
</dbReference>
<dbReference type="RefSeq" id="WP_380772214.1">
    <property type="nucleotide sequence ID" value="NZ_JBHUEO010000005.1"/>
</dbReference>
<evidence type="ECO:0000313" key="1">
    <source>
        <dbReference type="EMBL" id="MFD1705666.1"/>
    </source>
</evidence>